<dbReference type="Gene3D" id="2.40.480.10">
    <property type="entry name" value="Allene oxide cyclase-like"/>
    <property type="match status" value="1"/>
</dbReference>
<evidence type="ECO:0000259" key="2">
    <source>
        <dbReference type="Pfam" id="PF18678"/>
    </source>
</evidence>
<evidence type="ECO:0000313" key="3">
    <source>
        <dbReference type="EMBL" id="MFE1753192.1"/>
    </source>
</evidence>
<gene>
    <name evidence="3" type="ORF">ACFW88_22065</name>
</gene>
<name>A0ABW6H9A5_9ACTN</name>
<proteinExistence type="predicted"/>
<feature type="domain" description="Allene oxide cyclase barrel-like" evidence="2">
    <location>
        <begin position="51"/>
        <end position="159"/>
    </location>
</feature>
<dbReference type="InterPro" id="IPR041013">
    <property type="entry name" value="AOC-like"/>
</dbReference>
<evidence type="ECO:0000313" key="4">
    <source>
        <dbReference type="Proteomes" id="UP001599756"/>
    </source>
</evidence>
<evidence type="ECO:0000256" key="1">
    <source>
        <dbReference type="SAM" id="SignalP"/>
    </source>
</evidence>
<dbReference type="EMBL" id="JBHYTS010000035">
    <property type="protein sequence ID" value="MFE1753192.1"/>
    <property type="molecule type" value="Genomic_DNA"/>
</dbReference>
<keyword evidence="1" id="KW-0732">Signal</keyword>
<feature type="signal peptide" evidence="1">
    <location>
        <begin position="1"/>
        <end position="27"/>
    </location>
</feature>
<dbReference type="Pfam" id="PF18678">
    <property type="entry name" value="AOC_like"/>
    <property type="match status" value="1"/>
</dbReference>
<protein>
    <submittedName>
        <fullName evidence="3">Dirigent protein</fullName>
    </submittedName>
</protein>
<accession>A0ABW6H9A5</accession>
<sequence length="167" mass="17142">MRRINRLGLSAGTALATALCCAPLASAAAPATGSRPAGDKEQIIHLTAVVTQATSLGFPPPGPSQGDELIVAGNLLQNGTQVGTYDETCTTTRTDTDDTSTVQCVTTLTLPQGKITVQGVFPIADTGPGDISLAITGGTGLYRTARGYVQAMNTSSTETQVILHVIR</sequence>
<comment type="caution">
    <text evidence="3">The sequence shown here is derived from an EMBL/GenBank/DDBJ whole genome shotgun (WGS) entry which is preliminary data.</text>
</comment>
<dbReference type="RefSeq" id="WP_381827099.1">
    <property type="nucleotide sequence ID" value="NZ_JBHYTS010000035.1"/>
</dbReference>
<organism evidence="3 4">
    <name type="scientific">Streptomyces anandii</name>
    <dbReference type="NCBI Taxonomy" id="285454"/>
    <lineage>
        <taxon>Bacteria</taxon>
        <taxon>Bacillati</taxon>
        <taxon>Actinomycetota</taxon>
        <taxon>Actinomycetes</taxon>
        <taxon>Kitasatosporales</taxon>
        <taxon>Streptomycetaceae</taxon>
        <taxon>Streptomyces</taxon>
    </lineage>
</organism>
<reference evidence="3 4" key="1">
    <citation type="submission" date="2024-09" db="EMBL/GenBank/DDBJ databases">
        <title>The Natural Products Discovery Center: Release of the First 8490 Sequenced Strains for Exploring Actinobacteria Biosynthetic Diversity.</title>
        <authorList>
            <person name="Kalkreuter E."/>
            <person name="Kautsar S.A."/>
            <person name="Yang D."/>
            <person name="Bader C.D."/>
            <person name="Teijaro C.N."/>
            <person name="Fluegel L."/>
            <person name="Davis C.M."/>
            <person name="Simpson J.R."/>
            <person name="Lauterbach L."/>
            <person name="Steele A.D."/>
            <person name="Gui C."/>
            <person name="Meng S."/>
            <person name="Li G."/>
            <person name="Viehrig K."/>
            <person name="Ye F."/>
            <person name="Su P."/>
            <person name="Kiefer A.F."/>
            <person name="Nichols A."/>
            <person name="Cepeda A.J."/>
            <person name="Yan W."/>
            <person name="Fan B."/>
            <person name="Jiang Y."/>
            <person name="Adhikari A."/>
            <person name="Zheng C.-J."/>
            <person name="Schuster L."/>
            <person name="Cowan T.M."/>
            <person name="Smanski M.J."/>
            <person name="Chevrette M.G."/>
            <person name="De Carvalho L.P.S."/>
            <person name="Shen B."/>
        </authorList>
    </citation>
    <scope>NUCLEOTIDE SEQUENCE [LARGE SCALE GENOMIC DNA]</scope>
    <source>
        <strain evidence="3 4">NPDC059500</strain>
    </source>
</reference>
<dbReference type="InterPro" id="IPR044859">
    <property type="entry name" value="Allene_oxi_cyc_Dirigent"/>
</dbReference>
<keyword evidence="4" id="KW-1185">Reference proteome</keyword>
<dbReference type="Proteomes" id="UP001599756">
    <property type="component" value="Unassembled WGS sequence"/>
</dbReference>
<feature type="chain" id="PRO_5045262256" evidence="1">
    <location>
        <begin position="28"/>
        <end position="167"/>
    </location>
</feature>